<evidence type="ECO:0000313" key="2">
    <source>
        <dbReference type="EMBL" id="WVK89924.1"/>
    </source>
</evidence>
<feature type="transmembrane region" description="Helical" evidence="1">
    <location>
        <begin position="7"/>
        <end position="28"/>
    </location>
</feature>
<feature type="transmembrane region" description="Helical" evidence="1">
    <location>
        <begin position="40"/>
        <end position="58"/>
    </location>
</feature>
<proteinExistence type="predicted"/>
<name>A0AAX4JGW9_9CAUD</name>
<reference evidence="2" key="1">
    <citation type="submission" date="2024-01" db="EMBL/GenBank/DDBJ databases">
        <authorList>
            <person name="Zhu Q."/>
        </authorList>
    </citation>
    <scope>NUCLEOTIDE SEQUENCE</scope>
</reference>
<dbReference type="Proteomes" id="UP001432380">
    <property type="component" value="Segment"/>
</dbReference>
<dbReference type="EMBL" id="PP079243">
    <property type="protein sequence ID" value="WVK89924.1"/>
    <property type="molecule type" value="Genomic_DNA"/>
</dbReference>
<evidence type="ECO:0000313" key="3">
    <source>
        <dbReference type="Proteomes" id="UP001432380"/>
    </source>
</evidence>
<evidence type="ECO:0000256" key="1">
    <source>
        <dbReference type="SAM" id="Phobius"/>
    </source>
</evidence>
<keyword evidence="1" id="KW-1133">Transmembrane helix</keyword>
<organism evidence="2 3">
    <name type="scientific">Burkholderia phage vB_BpP_HN02</name>
    <dbReference type="NCBI Taxonomy" id="3116925"/>
    <lineage>
        <taxon>Viruses</taxon>
        <taxon>Duplodnaviria</taxon>
        <taxon>Heunggongvirae</taxon>
        <taxon>Uroviricota</taxon>
        <taxon>Caudoviricetes</taxon>
        <taxon>Schitoviridae</taxon>
    </lineage>
</organism>
<accession>A0AAX4JGW9</accession>
<keyword evidence="1" id="KW-0812">Transmembrane</keyword>
<protein>
    <submittedName>
        <fullName evidence="2">Uncharacterized protein</fullName>
    </submittedName>
</protein>
<sequence length="61" mass="6412">MKKIIALSLVLLGLAGFGLIGLGAYFVTTPQQWVVPNQDMVLITLGACAVGLVILIVSQDK</sequence>
<keyword evidence="1" id="KW-0472">Membrane</keyword>